<feature type="signal peptide" evidence="1">
    <location>
        <begin position="1"/>
        <end position="28"/>
    </location>
</feature>
<sequence length="174" mass="17307">MTPLVGGPIGRRPAFAPLLLLPAAPVFAGTPPAPPPPSEPDAGDTPPVPLAFAPLLTPAPFVGPLAVSSPPVAPFVPTAVTLPLAALPPAGPPLPPAVPLAFGAAGPPAAAEPAAALPAPPASELGVLSENLSSLAMMCLPYVYFFSEFMCGRILCSSTLRCVGSDTSIIFCTT</sequence>
<accession>A0A182NWL9</accession>
<dbReference type="EnsemblMetazoa" id="ADIR014287-RA">
    <property type="protein sequence ID" value="ADIR014287-PA"/>
    <property type="gene ID" value="ADIR014287"/>
</dbReference>
<organism evidence="2 3">
    <name type="scientific">Anopheles dirus</name>
    <dbReference type="NCBI Taxonomy" id="7168"/>
    <lineage>
        <taxon>Eukaryota</taxon>
        <taxon>Metazoa</taxon>
        <taxon>Ecdysozoa</taxon>
        <taxon>Arthropoda</taxon>
        <taxon>Hexapoda</taxon>
        <taxon>Insecta</taxon>
        <taxon>Pterygota</taxon>
        <taxon>Neoptera</taxon>
        <taxon>Endopterygota</taxon>
        <taxon>Diptera</taxon>
        <taxon>Nematocera</taxon>
        <taxon>Culicoidea</taxon>
        <taxon>Culicidae</taxon>
        <taxon>Anophelinae</taxon>
        <taxon>Anopheles</taxon>
    </lineage>
</organism>
<keyword evidence="3" id="KW-1185">Reference proteome</keyword>
<dbReference type="Proteomes" id="UP000075884">
    <property type="component" value="Unassembled WGS sequence"/>
</dbReference>
<evidence type="ECO:0000313" key="2">
    <source>
        <dbReference type="EnsemblMetazoa" id="ADIR014287-PA"/>
    </source>
</evidence>
<reference evidence="2" key="2">
    <citation type="submission" date="2020-05" db="UniProtKB">
        <authorList>
            <consortium name="EnsemblMetazoa"/>
        </authorList>
    </citation>
    <scope>IDENTIFICATION</scope>
    <source>
        <strain evidence="2">WRAIR2</strain>
    </source>
</reference>
<name>A0A182NWL9_9DIPT</name>
<feature type="chain" id="PRO_5008130638" evidence="1">
    <location>
        <begin position="29"/>
        <end position="174"/>
    </location>
</feature>
<evidence type="ECO:0000313" key="3">
    <source>
        <dbReference type="Proteomes" id="UP000075884"/>
    </source>
</evidence>
<evidence type="ECO:0000256" key="1">
    <source>
        <dbReference type="SAM" id="SignalP"/>
    </source>
</evidence>
<dbReference type="AlphaFoldDB" id="A0A182NWL9"/>
<keyword evidence="1" id="KW-0732">Signal</keyword>
<reference evidence="3" key="1">
    <citation type="submission" date="2013-03" db="EMBL/GenBank/DDBJ databases">
        <title>The Genome Sequence of Anopheles dirus WRAIR2.</title>
        <authorList>
            <consortium name="The Broad Institute Genomics Platform"/>
            <person name="Neafsey D.E."/>
            <person name="Walton C."/>
            <person name="Walker B."/>
            <person name="Young S.K."/>
            <person name="Zeng Q."/>
            <person name="Gargeya S."/>
            <person name="Fitzgerald M."/>
            <person name="Haas B."/>
            <person name="Abouelleil A."/>
            <person name="Allen A.W."/>
            <person name="Alvarado L."/>
            <person name="Arachchi H.M."/>
            <person name="Berlin A.M."/>
            <person name="Chapman S.B."/>
            <person name="Gainer-Dewar J."/>
            <person name="Goldberg J."/>
            <person name="Griggs A."/>
            <person name="Gujja S."/>
            <person name="Hansen M."/>
            <person name="Howarth C."/>
            <person name="Imamovic A."/>
            <person name="Ireland A."/>
            <person name="Larimer J."/>
            <person name="McCowan C."/>
            <person name="Murphy C."/>
            <person name="Pearson M."/>
            <person name="Poon T.W."/>
            <person name="Priest M."/>
            <person name="Roberts A."/>
            <person name="Saif S."/>
            <person name="Shea T."/>
            <person name="Sisk P."/>
            <person name="Sykes S."/>
            <person name="Wortman J."/>
            <person name="Nusbaum C."/>
            <person name="Birren B."/>
        </authorList>
    </citation>
    <scope>NUCLEOTIDE SEQUENCE [LARGE SCALE GENOMIC DNA]</scope>
    <source>
        <strain evidence="3">WRAIR2</strain>
    </source>
</reference>
<proteinExistence type="predicted"/>
<dbReference type="VEuPathDB" id="VectorBase:ADIR014287"/>
<dbReference type="STRING" id="7168.A0A182NWL9"/>
<protein>
    <submittedName>
        <fullName evidence="2">Uncharacterized protein</fullName>
    </submittedName>
</protein>